<accession>J9F782</accession>
<dbReference type="InterPro" id="IPR036615">
    <property type="entry name" value="Mur_ligase_C_dom_sf"/>
</dbReference>
<keyword evidence="2" id="KW-0547">Nucleotide-binding</keyword>
<dbReference type="GO" id="GO:0005524">
    <property type="term" value="F:ATP binding"/>
    <property type="evidence" value="ECO:0007669"/>
    <property type="project" value="UniProtKB-KW"/>
</dbReference>
<evidence type="ECO:0000256" key="2">
    <source>
        <dbReference type="ARBA" id="ARBA00022741"/>
    </source>
</evidence>
<proteinExistence type="predicted"/>
<reference evidence="5" key="1">
    <citation type="journal article" date="2012" name="PLoS ONE">
        <title>Gene sets for utilization of primary and secondary nutrition supplies in the distal gut of endangered iberian lynx.</title>
        <authorList>
            <person name="Alcaide M."/>
            <person name="Messina E."/>
            <person name="Richter M."/>
            <person name="Bargiela R."/>
            <person name="Peplies J."/>
            <person name="Huws S.A."/>
            <person name="Newbold C.J."/>
            <person name="Golyshin P.N."/>
            <person name="Simon M.A."/>
            <person name="Lopez G."/>
            <person name="Yakimov M.M."/>
            <person name="Ferrer M."/>
        </authorList>
    </citation>
    <scope>NUCLEOTIDE SEQUENCE</scope>
</reference>
<evidence type="ECO:0000256" key="3">
    <source>
        <dbReference type="ARBA" id="ARBA00022840"/>
    </source>
</evidence>
<dbReference type="Pfam" id="PF02875">
    <property type="entry name" value="Mur_ligase_C"/>
    <property type="match status" value="1"/>
</dbReference>
<feature type="non-terminal residue" evidence="5">
    <location>
        <position position="103"/>
    </location>
</feature>
<name>J9F782_9ZZZZ</name>
<dbReference type="GO" id="GO:0016881">
    <property type="term" value="F:acid-amino acid ligase activity"/>
    <property type="evidence" value="ECO:0007669"/>
    <property type="project" value="InterPro"/>
</dbReference>
<evidence type="ECO:0000259" key="4">
    <source>
        <dbReference type="Pfam" id="PF02875"/>
    </source>
</evidence>
<dbReference type="EMBL" id="AMCI01008906">
    <property type="protein sequence ID" value="EJW90323.1"/>
    <property type="molecule type" value="Genomic_DNA"/>
</dbReference>
<dbReference type="PANTHER" id="PTHR43024">
    <property type="entry name" value="UDP-N-ACETYLMURAMOYL-TRIPEPTIDE--D-ALANYL-D-ALANINE LIGASE"/>
    <property type="match status" value="1"/>
</dbReference>
<sequence length="103" mass="11154">MVSKNGLTVIEDCYNASPDSMKASLEMFRDLNVKKGRKFALLGDMLELGAIEESAHAQVGRLAAKNGVDKLAAYGPASRAMAEAARKEGLDTFWCEDAVQMLD</sequence>
<dbReference type="PANTHER" id="PTHR43024:SF1">
    <property type="entry name" value="UDP-N-ACETYLMURAMOYL-TRIPEPTIDE--D-ALANYL-D-ALANINE LIGASE"/>
    <property type="match status" value="1"/>
</dbReference>
<dbReference type="SUPFAM" id="SSF53244">
    <property type="entry name" value="MurD-like peptide ligases, peptide-binding domain"/>
    <property type="match status" value="1"/>
</dbReference>
<dbReference type="AlphaFoldDB" id="J9F782"/>
<evidence type="ECO:0000313" key="5">
    <source>
        <dbReference type="EMBL" id="EJW90323.1"/>
    </source>
</evidence>
<feature type="domain" description="Mur ligase C-terminal" evidence="4">
    <location>
        <begin position="3"/>
        <end position="100"/>
    </location>
</feature>
<dbReference type="InterPro" id="IPR004101">
    <property type="entry name" value="Mur_ligase_C"/>
</dbReference>
<protein>
    <submittedName>
        <fullName evidence="5">UDP-N-acetylmuramoyl-tripeptide--D-alanyl-D-alanine ligase</fullName>
    </submittedName>
</protein>
<organism evidence="5">
    <name type="scientific">gut metagenome</name>
    <dbReference type="NCBI Taxonomy" id="749906"/>
    <lineage>
        <taxon>unclassified sequences</taxon>
        <taxon>metagenomes</taxon>
        <taxon>organismal metagenomes</taxon>
    </lineage>
</organism>
<evidence type="ECO:0000256" key="1">
    <source>
        <dbReference type="ARBA" id="ARBA00022598"/>
    </source>
</evidence>
<keyword evidence="3" id="KW-0067">ATP-binding</keyword>
<comment type="caution">
    <text evidence="5">The sequence shown here is derived from an EMBL/GenBank/DDBJ whole genome shotgun (WGS) entry which is preliminary data.</text>
</comment>
<dbReference type="Gene3D" id="3.90.190.20">
    <property type="entry name" value="Mur ligase, C-terminal domain"/>
    <property type="match status" value="1"/>
</dbReference>
<keyword evidence="1 5" id="KW-0436">Ligase</keyword>
<dbReference type="InterPro" id="IPR051046">
    <property type="entry name" value="MurCDEF_CellWall_CoF430Synth"/>
</dbReference>
<gene>
    <name evidence="5" type="ORF">EVA_21570</name>
</gene>